<organism evidence="2 3">
    <name type="scientific">Dreissena polymorpha</name>
    <name type="common">Zebra mussel</name>
    <name type="synonym">Mytilus polymorpha</name>
    <dbReference type="NCBI Taxonomy" id="45954"/>
    <lineage>
        <taxon>Eukaryota</taxon>
        <taxon>Metazoa</taxon>
        <taxon>Spiralia</taxon>
        <taxon>Lophotrochozoa</taxon>
        <taxon>Mollusca</taxon>
        <taxon>Bivalvia</taxon>
        <taxon>Autobranchia</taxon>
        <taxon>Heteroconchia</taxon>
        <taxon>Euheterodonta</taxon>
        <taxon>Imparidentia</taxon>
        <taxon>Neoheterodontei</taxon>
        <taxon>Myida</taxon>
        <taxon>Dreissenoidea</taxon>
        <taxon>Dreissenidae</taxon>
        <taxon>Dreissena</taxon>
    </lineage>
</organism>
<dbReference type="AlphaFoldDB" id="A0A9D3YKT0"/>
<gene>
    <name evidence="2" type="ORF">DPMN_077608</name>
</gene>
<accession>A0A9D3YKT0</accession>
<keyword evidence="3" id="KW-1185">Reference proteome</keyword>
<evidence type="ECO:0000313" key="2">
    <source>
        <dbReference type="EMBL" id="KAH3702584.1"/>
    </source>
</evidence>
<name>A0A9D3YKT0_DREPO</name>
<reference evidence="2" key="1">
    <citation type="journal article" date="2019" name="bioRxiv">
        <title>The Genome of the Zebra Mussel, Dreissena polymorpha: A Resource for Invasive Species Research.</title>
        <authorList>
            <person name="McCartney M.A."/>
            <person name="Auch B."/>
            <person name="Kono T."/>
            <person name="Mallez S."/>
            <person name="Zhang Y."/>
            <person name="Obille A."/>
            <person name="Becker A."/>
            <person name="Abrahante J.E."/>
            <person name="Garbe J."/>
            <person name="Badalamenti J.P."/>
            <person name="Herman A."/>
            <person name="Mangelson H."/>
            <person name="Liachko I."/>
            <person name="Sullivan S."/>
            <person name="Sone E.D."/>
            <person name="Koren S."/>
            <person name="Silverstein K.A.T."/>
            <person name="Beckman K.B."/>
            <person name="Gohl D.M."/>
        </authorList>
    </citation>
    <scope>NUCLEOTIDE SEQUENCE</scope>
    <source>
        <strain evidence="2">Duluth1</strain>
        <tissue evidence="2">Whole animal</tissue>
    </source>
</reference>
<proteinExistence type="predicted"/>
<comment type="caution">
    <text evidence="2">The sequence shown here is derived from an EMBL/GenBank/DDBJ whole genome shotgun (WGS) entry which is preliminary data.</text>
</comment>
<sequence length="139" mass="15666">MDEDYNTIQETGESFEKNGDYDYTTNALSSGFNDRKPDNVYNKLKIGRSGDFEQVGIQGQEVAKASDDEYDTTLAVLTHLKDDISDYNHIPLTVYKADVTGDNFKCNNGGDYDAINSMKFKVVQSDSSDYTLVKKDRMK</sequence>
<feature type="compositionally biased region" description="Polar residues" evidence="1">
    <location>
        <begin position="1"/>
        <end position="12"/>
    </location>
</feature>
<evidence type="ECO:0000313" key="3">
    <source>
        <dbReference type="Proteomes" id="UP000828390"/>
    </source>
</evidence>
<dbReference type="Proteomes" id="UP000828390">
    <property type="component" value="Unassembled WGS sequence"/>
</dbReference>
<feature type="region of interest" description="Disordered" evidence="1">
    <location>
        <begin position="1"/>
        <end position="20"/>
    </location>
</feature>
<protein>
    <submittedName>
        <fullName evidence="2">Uncharacterized protein</fullName>
    </submittedName>
</protein>
<dbReference type="EMBL" id="JAIWYP010000015">
    <property type="protein sequence ID" value="KAH3702584.1"/>
    <property type="molecule type" value="Genomic_DNA"/>
</dbReference>
<evidence type="ECO:0000256" key="1">
    <source>
        <dbReference type="SAM" id="MobiDB-lite"/>
    </source>
</evidence>
<reference evidence="2" key="2">
    <citation type="submission" date="2020-11" db="EMBL/GenBank/DDBJ databases">
        <authorList>
            <person name="McCartney M.A."/>
            <person name="Auch B."/>
            <person name="Kono T."/>
            <person name="Mallez S."/>
            <person name="Becker A."/>
            <person name="Gohl D.M."/>
            <person name="Silverstein K.A.T."/>
            <person name="Koren S."/>
            <person name="Bechman K.B."/>
            <person name="Herman A."/>
            <person name="Abrahante J.E."/>
            <person name="Garbe J."/>
        </authorList>
    </citation>
    <scope>NUCLEOTIDE SEQUENCE</scope>
    <source>
        <strain evidence="2">Duluth1</strain>
        <tissue evidence="2">Whole animal</tissue>
    </source>
</reference>